<evidence type="ECO:0000313" key="3">
    <source>
        <dbReference type="EMBL" id="CAF1326529.1"/>
    </source>
</evidence>
<dbReference type="Proteomes" id="UP000677228">
    <property type="component" value="Unassembled WGS sequence"/>
</dbReference>
<dbReference type="InterPro" id="IPR037059">
    <property type="entry name" value="RHD_DNA_bind_dom_sf"/>
</dbReference>
<dbReference type="AlphaFoldDB" id="A0A8S2QZA6"/>
<dbReference type="Proteomes" id="UP000682733">
    <property type="component" value="Unassembled WGS sequence"/>
</dbReference>
<evidence type="ECO:0000259" key="2">
    <source>
        <dbReference type="PROSITE" id="PS50254"/>
    </source>
</evidence>
<gene>
    <name evidence="3" type="ORF">OVA965_LOCUS29687</name>
    <name evidence="4" type="ORF">TMI583_LOCUS30473</name>
</gene>
<protein>
    <recommendedName>
        <fullName evidence="2">RHD domain-containing protein</fullName>
    </recommendedName>
</protein>
<sequence>MSMEREPEEAPHVRYEKDKNRYLHARNTTGSGKKNKVGPSVQLPALSPYDGCQVYTRVSQLIAQPINGLYLHHPYGLKSGDAGIITKEGSLYYPITSQEKDRGSQSFSKLRITRKKENEISYELPSYSPFEIFSSTMVRSDTNRAKELKDDFSLNKSILAFDIVVKSPAGEYQATGISCMPQEILEPPASSKKNINTVEHTDVVYNDTTYASEVAATAAAPTSKSF</sequence>
<feature type="domain" description="RHD" evidence="2">
    <location>
        <begin position="1"/>
        <end position="196"/>
    </location>
</feature>
<organism evidence="4 5">
    <name type="scientific">Didymodactylos carnosus</name>
    <dbReference type="NCBI Taxonomy" id="1234261"/>
    <lineage>
        <taxon>Eukaryota</taxon>
        <taxon>Metazoa</taxon>
        <taxon>Spiralia</taxon>
        <taxon>Gnathifera</taxon>
        <taxon>Rotifera</taxon>
        <taxon>Eurotatoria</taxon>
        <taxon>Bdelloidea</taxon>
        <taxon>Philodinida</taxon>
        <taxon>Philodinidae</taxon>
        <taxon>Didymodactylos</taxon>
    </lineage>
</organism>
<feature type="compositionally biased region" description="Basic and acidic residues" evidence="1">
    <location>
        <begin position="1"/>
        <end position="21"/>
    </location>
</feature>
<dbReference type="GO" id="GO:0003677">
    <property type="term" value="F:DNA binding"/>
    <property type="evidence" value="ECO:0007669"/>
    <property type="project" value="InterPro"/>
</dbReference>
<feature type="region of interest" description="Disordered" evidence="1">
    <location>
        <begin position="1"/>
        <end position="39"/>
    </location>
</feature>
<comment type="caution">
    <text evidence="4">The sequence shown here is derived from an EMBL/GenBank/DDBJ whole genome shotgun (WGS) entry which is preliminary data.</text>
</comment>
<name>A0A8S2QZA6_9BILA</name>
<reference evidence="4" key="1">
    <citation type="submission" date="2021-02" db="EMBL/GenBank/DDBJ databases">
        <authorList>
            <person name="Nowell W R."/>
        </authorList>
    </citation>
    <scope>NUCLEOTIDE SEQUENCE</scope>
</reference>
<evidence type="ECO:0000256" key="1">
    <source>
        <dbReference type="SAM" id="MobiDB-lite"/>
    </source>
</evidence>
<evidence type="ECO:0000313" key="5">
    <source>
        <dbReference type="Proteomes" id="UP000682733"/>
    </source>
</evidence>
<accession>A0A8S2QZA6</accession>
<proteinExistence type="predicted"/>
<dbReference type="Gene3D" id="2.60.40.340">
    <property type="entry name" value="Rel homology domain (RHD), DNA-binding domain"/>
    <property type="match status" value="1"/>
</dbReference>
<dbReference type="EMBL" id="CAJNOK010021059">
    <property type="protein sequence ID" value="CAF1326529.1"/>
    <property type="molecule type" value="Genomic_DNA"/>
</dbReference>
<dbReference type="GO" id="GO:0003700">
    <property type="term" value="F:DNA-binding transcription factor activity"/>
    <property type="evidence" value="ECO:0007669"/>
    <property type="project" value="InterPro"/>
</dbReference>
<dbReference type="InterPro" id="IPR011539">
    <property type="entry name" value="RHD_DNA_bind_dom"/>
</dbReference>
<dbReference type="EMBL" id="CAJOBA010042676">
    <property type="protein sequence ID" value="CAF4137823.1"/>
    <property type="molecule type" value="Genomic_DNA"/>
</dbReference>
<dbReference type="PROSITE" id="PS50254">
    <property type="entry name" value="REL_2"/>
    <property type="match status" value="1"/>
</dbReference>
<evidence type="ECO:0000313" key="4">
    <source>
        <dbReference type="EMBL" id="CAF4137823.1"/>
    </source>
</evidence>